<feature type="transmembrane region" description="Helical" evidence="1">
    <location>
        <begin position="27"/>
        <end position="47"/>
    </location>
</feature>
<gene>
    <name evidence="2" type="ORF">OL234_02115</name>
</gene>
<name>A0AAF0I9T2_9ENTE</name>
<organism evidence="2 3">
    <name type="scientific">Vagococcus intermedius</name>
    <dbReference type="NCBI Taxonomy" id="2991418"/>
    <lineage>
        <taxon>Bacteria</taxon>
        <taxon>Bacillati</taxon>
        <taxon>Bacillota</taxon>
        <taxon>Bacilli</taxon>
        <taxon>Lactobacillales</taxon>
        <taxon>Enterococcaceae</taxon>
        <taxon>Vagococcus</taxon>
    </lineage>
</organism>
<proteinExistence type="predicted"/>
<feature type="transmembrane region" description="Helical" evidence="1">
    <location>
        <begin position="59"/>
        <end position="78"/>
    </location>
</feature>
<dbReference type="RefSeq" id="WP_275469527.1">
    <property type="nucleotide sequence ID" value="NZ_CP110232.1"/>
</dbReference>
<reference evidence="2" key="1">
    <citation type="submission" date="2022-10" db="EMBL/GenBank/DDBJ databases">
        <title>Vagococcus sp. isolated from poultry meat.</title>
        <authorList>
            <person name="Johansson P."/>
            <person name="Bjorkroth J."/>
        </authorList>
    </citation>
    <scope>NUCLEOTIDE SEQUENCE</scope>
    <source>
        <strain evidence="2">STAA11</strain>
    </source>
</reference>
<accession>A0AAF0I9T2</accession>
<feature type="transmembrane region" description="Helical" evidence="1">
    <location>
        <begin position="131"/>
        <end position="151"/>
    </location>
</feature>
<dbReference type="PIRSF" id="PIRSF037259">
    <property type="entry name" value="EcsB_ABC"/>
    <property type="match status" value="1"/>
</dbReference>
<protein>
    <submittedName>
        <fullName evidence="2">ABC transporter permease</fullName>
    </submittedName>
</protein>
<feature type="transmembrane region" description="Helical" evidence="1">
    <location>
        <begin position="276"/>
        <end position="297"/>
    </location>
</feature>
<dbReference type="KEGG" id="vie:OL234_02115"/>
<dbReference type="Proteomes" id="UP001179647">
    <property type="component" value="Chromosome"/>
</dbReference>
<dbReference type="EMBL" id="CP110232">
    <property type="protein sequence ID" value="WEG73727.1"/>
    <property type="molecule type" value="Genomic_DNA"/>
</dbReference>
<evidence type="ECO:0000313" key="3">
    <source>
        <dbReference type="Proteomes" id="UP001179647"/>
    </source>
</evidence>
<feature type="transmembrane region" description="Helical" evidence="1">
    <location>
        <begin position="347"/>
        <end position="371"/>
    </location>
</feature>
<dbReference type="GO" id="GO:0016020">
    <property type="term" value="C:membrane"/>
    <property type="evidence" value="ECO:0007669"/>
    <property type="project" value="InterPro"/>
</dbReference>
<evidence type="ECO:0000313" key="2">
    <source>
        <dbReference type="EMBL" id="WEG73727.1"/>
    </source>
</evidence>
<keyword evidence="1" id="KW-0812">Transmembrane</keyword>
<keyword evidence="3" id="KW-1185">Reference proteome</keyword>
<feature type="transmembrane region" description="Helical" evidence="1">
    <location>
        <begin position="303"/>
        <end position="326"/>
    </location>
</feature>
<keyword evidence="1" id="KW-1133">Transmembrane helix</keyword>
<feature type="transmembrane region" description="Helical" evidence="1">
    <location>
        <begin position="377"/>
        <end position="396"/>
    </location>
</feature>
<evidence type="ECO:0000256" key="1">
    <source>
        <dbReference type="SAM" id="Phobius"/>
    </source>
</evidence>
<dbReference type="InterPro" id="IPR010288">
    <property type="entry name" value="EcsB_ABC"/>
</dbReference>
<keyword evidence="1" id="KW-0472">Membrane</keyword>
<feature type="transmembrane region" description="Helical" evidence="1">
    <location>
        <begin position="105"/>
        <end position="124"/>
    </location>
</feature>
<feature type="transmembrane region" description="Helical" evidence="1">
    <location>
        <begin position="171"/>
        <end position="202"/>
    </location>
</feature>
<dbReference type="Pfam" id="PF05975">
    <property type="entry name" value="EcsB"/>
    <property type="match status" value="1"/>
</dbReference>
<dbReference type="AlphaFoldDB" id="A0AAF0I9T2"/>
<sequence>MDTFYKKRLNQHQNKLMRYLKYVFNDHIVLVSTFLLGGFGFYYADFVKTLSKGWLPGQLISLLILFSSLFIGKLATLAKEADFLFLLPKEKEMTLYLKQAYRHSLSLPFIAIALITGMLMPLMIALNRTDLVSFIIIIASLWGLKASHLAILLSKHFVDTDKQIKKLFSFWLITAFITSSLIAFDFPIIALLLATIMTLYFLSQAKKIIASRTIAWEYLIETEQQRLKVIYQFINLFTDVPGITTKTKRRKWLDPLFTLIKPVQANTYYYLFLHSFLRSTTFSGLALRLVLIGSIILAFLDDFILIILVAMVFIYLIGFQLIPLYKQFDYMLMTQLYPVSHSQQKQAITNLISQVILVSGLIFTIVSVFNLQTLKESLGLISALVSEIVLLTFFYIPSRLKKMDRF</sequence>